<dbReference type="PANTHER" id="PTHR45632">
    <property type="entry name" value="LD33804P"/>
    <property type="match status" value="1"/>
</dbReference>
<evidence type="ECO:0000313" key="3">
    <source>
        <dbReference type="EMBL" id="SFC14333.1"/>
    </source>
</evidence>
<dbReference type="STRING" id="662367.SAMN05216167_101543"/>
<evidence type="ECO:0000256" key="2">
    <source>
        <dbReference type="ARBA" id="ARBA00022737"/>
    </source>
</evidence>
<dbReference type="AlphaFoldDB" id="A0A1I1GYU2"/>
<evidence type="ECO:0000256" key="1">
    <source>
        <dbReference type="ARBA" id="ARBA00022441"/>
    </source>
</evidence>
<protein>
    <submittedName>
        <fullName evidence="3">Galactose oxidase, central domain</fullName>
    </submittedName>
</protein>
<accession>A0A1I1GYU2</accession>
<organism evidence="3 4">
    <name type="scientific">Spirosoma endophyticum</name>
    <dbReference type="NCBI Taxonomy" id="662367"/>
    <lineage>
        <taxon>Bacteria</taxon>
        <taxon>Pseudomonadati</taxon>
        <taxon>Bacteroidota</taxon>
        <taxon>Cytophagia</taxon>
        <taxon>Cytophagales</taxon>
        <taxon>Cytophagaceae</taxon>
        <taxon>Spirosoma</taxon>
    </lineage>
</organism>
<dbReference type="OrthoDB" id="103335at2"/>
<evidence type="ECO:0000313" key="4">
    <source>
        <dbReference type="Proteomes" id="UP000198598"/>
    </source>
</evidence>
<dbReference type="PANTHER" id="PTHR45632:SF3">
    <property type="entry name" value="KELCH-LIKE PROTEIN 32"/>
    <property type="match status" value="1"/>
</dbReference>
<gene>
    <name evidence="3" type="ORF">SAMN05216167_101543</name>
</gene>
<dbReference type="InterPro" id="IPR015915">
    <property type="entry name" value="Kelch-typ_b-propeller"/>
</dbReference>
<keyword evidence="1" id="KW-0880">Kelch repeat</keyword>
<sequence length="363" mass="39027">MIHLPFRFLSATDSRSQSVASETLSALVTKKTKKQQRINWALGVLCLGWTGLLVGCSGSSTVATLGDWTVKSEFEGVARTGASNFVLNNIAYMGTGLDNKSQRLQDFWAYDPAKNAWTQKANYLGAARNFGVGFATSNNKGYIGTGINVNGDLLKDFYEYDPAANTWKKVADFGGTARYQAVSFAIGAKGYVGTGNDGNYLKDIWSYEPTSNTWAKVASYGGAKRVGAVSFVINNMAYVGTGNNNSTQQKDWYVYDPATDVWTQKLDFTTDQASIARSYGVGFAVGGKGYVTLGSGTSTGTTVWEYDPATDLWASLGAFEGAPRAYAIGFAIGNKGYVTTGGSSLSAPYDDLWDFDPTIEQVL</sequence>
<name>A0A1I1GYU2_9BACT</name>
<dbReference type="EMBL" id="FOLQ01000001">
    <property type="protein sequence ID" value="SFC14333.1"/>
    <property type="molecule type" value="Genomic_DNA"/>
</dbReference>
<dbReference type="RefSeq" id="WP_093822891.1">
    <property type="nucleotide sequence ID" value="NZ_FOLQ01000001.1"/>
</dbReference>
<keyword evidence="4" id="KW-1185">Reference proteome</keyword>
<dbReference type="Proteomes" id="UP000198598">
    <property type="component" value="Unassembled WGS sequence"/>
</dbReference>
<proteinExistence type="predicted"/>
<keyword evidence="2" id="KW-0677">Repeat</keyword>
<reference evidence="3 4" key="1">
    <citation type="submission" date="2016-10" db="EMBL/GenBank/DDBJ databases">
        <authorList>
            <person name="de Groot N.N."/>
        </authorList>
    </citation>
    <scope>NUCLEOTIDE SEQUENCE [LARGE SCALE GENOMIC DNA]</scope>
    <source>
        <strain evidence="3 4">DSM 26130</strain>
    </source>
</reference>
<dbReference type="SUPFAM" id="SSF117281">
    <property type="entry name" value="Kelch motif"/>
    <property type="match status" value="2"/>
</dbReference>
<dbReference type="Gene3D" id="2.120.10.80">
    <property type="entry name" value="Kelch-type beta propeller"/>
    <property type="match status" value="2"/>
</dbReference>